<sequence>MKEIKESIELDPNWPEGQKKIFLAAMDIFAEKGFSATTTGEIAKKAGVAEGLIFKYFKSKKDLLLSLAMPILEGFIAPITLRRLKAVFEREFTSLEEILAAVFEERLSFIRKNKNLIRIIVQEAMVSPEIRSLLERVFKERLLPIIGERFAEFQSRGLIRNIPIDSVLRLVATNLAGYILLTEILYQPKDWDAEAETRRTIEFIARGLTPEIATIKPAGKRIPKKRKPARKGAKPGKKKN</sequence>
<keyword evidence="1 2" id="KW-0238">DNA-binding</keyword>
<dbReference type="Pfam" id="PF00440">
    <property type="entry name" value="TetR_N"/>
    <property type="match status" value="1"/>
</dbReference>
<dbReference type="PROSITE" id="PS50977">
    <property type="entry name" value="HTH_TETR_2"/>
    <property type="match status" value="1"/>
</dbReference>
<dbReference type="PANTHER" id="PTHR30055">
    <property type="entry name" value="HTH-TYPE TRANSCRIPTIONAL REGULATOR RUTR"/>
    <property type="match status" value="1"/>
</dbReference>
<protein>
    <submittedName>
        <fullName evidence="6">TetR family transcriptional regulator</fullName>
    </submittedName>
    <submittedName>
        <fullName evidence="5">TetR/AcrR family transcriptional regulator</fullName>
    </submittedName>
</protein>
<accession>A0A2N0BJG1</accession>
<dbReference type="OrthoDB" id="9780824at2"/>
<evidence type="ECO:0000259" key="4">
    <source>
        <dbReference type="PROSITE" id="PS50977"/>
    </source>
</evidence>
<evidence type="ECO:0000256" key="1">
    <source>
        <dbReference type="ARBA" id="ARBA00023125"/>
    </source>
</evidence>
<proteinExistence type="predicted"/>
<dbReference type="InterPro" id="IPR050109">
    <property type="entry name" value="HTH-type_TetR-like_transc_reg"/>
</dbReference>
<reference evidence="5 7" key="2">
    <citation type="journal article" date="2018" name="Microb. Genom.">
        <title>Deciphering the unexplored Leptospira diversity from soils uncovers genomic evolution to virulence.</title>
        <authorList>
            <person name="Thibeaux R."/>
            <person name="Iraola G."/>
            <person name="Ferres I."/>
            <person name="Bierque E."/>
            <person name="Girault D."/>
            <person name="Soupe-Gilbert M.E."/>
            <person name="Picardeau M."/>
            <person name="Goarant C."/>
        </authorList>
    </citation>
    <scope>NUCLEOTIDE SEQUENCE [LARGE SCALE GENOMIC DNA]</scope>
    <source>
        <strain evidence="5 7">ATI7-C-A5</strain>
    </source>
</reference>
<dbReference type="InterPro" id="IPR001647">
    <property type="entry name" value="HTH_TetR"/>
</dbReference>
<dbReference type="SUPFAM" id="SSF46689">
    <property type="entry name" value="Homeodomain-like"/>
    <property type="match status" value="1"/>
</dbReference>
<evidence type="ECO:0000313" key="7">
    <source>
        <dbReference type="Proteomes" id="UP000232122"/>
    </source>
</evidence>
<dbReference type="InterPro" id="IPR023772">
    <property type="entry name" value="DNA-bd_HTH_TetR-type_CS"/>
</dbReference>
<feature type="DNA-binding region" description="H-T-H motif" evidence="2">
    <location>
        <begin position="38"/>
        <end position="57"/>
    </location>
</feature>
<dbReference type="EMBL" id="NPEF02000014">
    <property type="protein sequence ID" value="MDV6236566.1"/>
    <property type="molecule type" value="Genomic_DNA"/>
</dbReference>
<dbReference type="PANTHER" id="PTHR30055:SF222">
    <property type="entry name" value="REGULATORY PROTEIN"/>
    <property type="match status" value="1"/>
</dbReference>
<feature type="region of interest" description="Disordered" evidence="3">
    <location>
        <begin position="217"/>
        <end position="240"/>
    </location>
</feature>
<dbReference type="Proteomes" id="UP000232122">
    <property type="component" value="Unassembled WGS sequence"/>
</dbReference>
<comment type="caution">
    <text evidence="6">The sequence shown here is derived from an EMBL/GenBank/DDBJ whole genome shotgun (WGS) entry which is preliminary data.</text>
</comment>
<keyword evidence="7" id="KW-1185">Reference proteome</keyword>
<evidence type="ECO:0000256" key="3">
    <source>
        <dbReference type="SAM" id="MobiDB-lite"/>
    </source>
</evidence>
<dbReference type="GO" id="GO:0003677">
    <property type="term" value="F:DNA binding"/>
    <property type="evidence" value="ECO:0007669"/>
    <property type="project" value="UniProtKB-UniRule"/>
</dbReference>
<feature type="domain" description="HTH tetR-type" evidence="4">
    <location>
        <begin position="15"/>
        <end position="75"/>
    </location>
</feature>
<dbReference type="InterPro" id="IPR036271">
    <property type="entry name" value="Tet_transcr_reg_TetR-rel_C_sf"/>
</dbReference>
<dbReference type="Gene3D" id="1.10.357.10">
    <property type="entry name" value="Tetracycline Repressor, domain 2"/>
    <property type="match status" value="1"/>
</dbReference>
<dbReference type="SUPFAM" id="SSF48498">
    <property type="entry name" value="Tetracyclin repressor-like, C-terminal domain"/>
    <property type="match status" value="1"/>
</dbReference>
<dbReference type="RefSeq" id="WP_100747292.1">
    <property type="nucleotide sequence ID" value="NZ_NPEF02000014.1"/>
</dbReference>
<evidence type="ECO:0000313" key="5">
    <source>
        <dbReference type="EMBL" id="MDV6236566.1"/>
    </source>
</evidence>
<dbReference type="InterPro" id="IPR009057">
    <property type="entry name" value="Homeodomain-like_sf"/>
</dbReference>
<reference evidence="6" key="1">
    <citation type="submission" date="2017-07" db="EMBL/GenBank/DDBJ databases">
        <title>Leptospira spp. isolated from tropical soils.</title>
        <authorList>
            <person name="Thibeaux R."/>
            <person name="Iraola G."/>
            <person name="Ferres I."/>
            <person name="Bierque E."/>
            <person name="Girault D."/>
            <person name="Soupe-Gilbert M.-E."/>
            <person name="Picardeau M."/>
            <person name="Goarant C."/>
        </authorList>
    </citation>
    <scope>NUCLEOTIDE SEQUENCE [LARGE SCALE GENOMIC DNA]</scope>
    <source>
        <strain evidence="6">ATI7-C-A5</strain>
    </source>
</reference>
<dbReference type="PRINTS" id="PR00455">
    <property type="entry name" value="HTHTETR"/>
</dbReference>
<dbReference type="PROSITE" id="PS01081">
    <property type="entry name" value="HTH_TETR_1"/>
    <property type="match status" value="1"/>
</dbReference>
<feature type="compositionally biased region" description="Basic residues" evidence="3">
    <location>
        <begin position="218"/>
        <end position="240"/>
    </location>
</feature>
<name>A0A2N0B767_9LEPT</name>
<dbReference type="EMBL" id="NPEF01000143">
    <property type="protein sequence ID" value="PJZ92370.1"/>
    <property type="molecule type" value="Genomic_DNA"/>
</dbReference>
<organism evidence="6">
    <name type="scientific">Leptospira ellisii</name>
    <dbReference type="NCBI Taxonomy" id="2023197"/>
    <lineage>
        <taxon>Bacteria</taxon>
        <taxon>Pseudomonadati</taxon>
        <taxon>Spirochaetota</taxon>
        <taxon>Spirochaetia</taxon>
        <taxon>Leptospirales</taxon>
        <taxon>Leptospiraceae</taxon>
        <taxon>Leptospira</taxon>
    </lineage>
</organism>
<dbReference type="AlphaFoldDB" id="A0A2N0B767"/>
<accession>A0A2N0B767</accession>
<evidence type="ECO:0000256" key="2">
    <source>
        <dbReference type="PROSITE-ProRule" id="PRU00335"/>
    </source>
</evidence>
<gene>
    <name evidence="5" type="ORF">CH379_013105</name>
    <name evidence="6" type="ORF">CH379_13560</name>
</gene>
<evidence type="ECO:0000313" key="6">
    <source>
        <dbReference type="EMBL" id="PJZ92370.1"/>
    </source>
</evidence>
<reference evidence="5" key="3">
    <citation type="submission" date="2023-10" db="EMBL/GenBank/DDBJ databases">
        <authorList>
            <person name="Picardeau M."/>
            <person name="Thibeaux R."/>
        </authorList>
    </citation>
    <scope>NUCLEOTIDE SEQUENCE</scope>
    <source>
        <strain evidence="5">ATI7-C-A5</strain>
    </source>
</reference>